<dbReference type="Proteomes" id="UP000078356">
    <property type="component" value="Unassembled WGS sequence"/>
</dbReference>
<evidence type="ECO:0000313" key="2">
    <source>
        <dbReference type="EMBL" id="OAN31761.1"/>
    </source>
</evidence>
<evidence type="ECO:0000256" key="1">
    <source>
        <dbReference type="SAM" id="Phobius"/>
    </source>
</evidence>
<evidence type="ECO:0000313" key="5">
    <source>
        <dbReference type="Proteomes" id="UP000183046"/>
    </source>
</evidence>
<organism evidence="2 4">
    <name type="scientific">Pseudomonas oryzihabitans</name>
    <dbReference type="NCBI Taxonomy" id="47885"/>
    <lineage>
        <taxon>Bacteria</taxon>
        <taxon>Pseudomonadati</taxon>
        <taxon>Pseudomonadota</taxon>
        <taxon>Gammaproteobacteria</taxon>
        <taxon>Pseudomonadales</taxon>
        <taxon>Pseudomonadaceae</taxon>
        <taxon>Pseudomonas</taxon>
    </lineage>
</organism>
<dbReference type="Proteomes" id="UP000183046">
    <property type="component" value="Unassembled WGS sequence"/>
</dbReference>
<keyword evidence="1" id="KW-1133">Transmembrane helix</keyword>
<evidence type="ECO:0000313" key="4">
    <source>
        <dbReference type="Proteomes" id="UP000078356"/>
    </source>
</evidence>
<dbReference type="InterPro" id="IPR059173">
    <property type="entry name" value="TraA_dom"/>
</dbReference>
<gene>
    <name evidence="2" type="ORF">A4V15_11915</name>
    <name evidence="3" type="ORF">SAMN05216279_1483</name>
</gene>
<reference evidence="5" key="2">
    <citation type="submission" date="2016-10" db="EMBL/GenBank/DDBJ databases">
        <authorList>
            <person name="de Groot N.N."/>
        </authorList>
    </citation>
    <scope>NUCLEOTIDE SEQUENCE [LARGE SCALE GENOMIC DNA]</scope>
    <source>
        <strain evidence="5">DSM 15758</strain>
    </source>
</reference>
<keyword evidence="1" id="KW-0472">Membrane</keyword>
<feature type="transmembrane region" description="Helical" evidence="1">
    <location>
        <begin position="62"/>
        <end position="81"/>
    </location>
</feature>
<dbReference type="NCBIfam" id="NF041281">
    <property type="entry name" value="TraA_gammapb"/>
    <property type="match status" value="1"/>
</dbReference>
<keyword evidence="1" id="KW-0812">Transmembrane</keyword>
<proteinExistence type="predicted"/>
<reference evidence="2 4" key="1">
    <citation type="submission" date="2016-04" db="EMBL/GenBank/DDBJ databases">
        <title>Draft Genome Sequences of Staphylococcus capitis Strain H36, S. capitis Strain H65, S. cohnii Strain H62, S. hominis Strain H69, Mycobacterium iranicum Strain H39, Plantibacter sp. Strain H53, Pseudomonas oryzihabitans Strain H72, and Microbacterium sp. Strain H83, isolated from residential settings.</title>
        <authorList>
            <person name="Lymperopoulou D."/>
            <person name="Adams R.I."/>
            <person name="Lindow S."/>
            <person name="Coil D.A."/>
            <person name="Jospin G."/>
            <person name="Eisen J.A."/>
        </authorList>
    </citation>
    <scope>NUCLEOTIDE SEQUENCE [LARGE SCALE GENOMIC DNA]</scope>
    <source>
        <strain evidence="2 4">H72</strain>
    </source>
</reference>
<name>A0A178LLG0_9PSED</name>
<comment type="caution">
    <text evidence="2">The sequence shown here is derived from an EMBL/GenBank/DDBJ whole genome shotgun (WGS) entry which is preliminary data.</text>
</comment>
<dbReference type="InterPro" id="IPR007039">
    <property type="entry name" value="TrbC/VirB2"/>
</dbReference>
<dbReference type="Pfam" id="PF04956">
    <property type="entry name" value="TrbC"/>
    <property type="match status" value="1"/>
</dbReference>
<dbReference type="EMBL" id="LWCR01000003">
    <property type="protein sequence ID" value="OAN31761.1"/>
    <property type="molecule type" value="Genomic_DNA"/>
</dbReference>
<feature type="transmembrane region" description="Helical" evidence="1">
    <location>
        <begin position="23"/>
        <end position="42"/>
    </location>
</feature>
<dbReference type="RefSeq" id="WP_064306971.1">
    <property type="nucleotide sequence ID" value="NZ_CP102429.1"/>
</dbReference>
<protein>
    <submittedName>
        <fullName evidence="3">Conjugal transfer pilus assembly protein TraA</fullName>
    </submittedName>
</protein>
<accession>A0A1G5PIY0</accession>
<dbReference type="AlphaFoldDB" id="A0A178LLG0"/>
<dbReference type="EMBL" id="FMWB01000048">
    <property type="protein sequence ID" value="SCZ49009.1"/>
    <property type="molecule type" value="Genomic_DNA"/>
</dbReference>
<reference evidence="3" key="3">
    <citation type="submission" date="2016-10" db="EMBL/GenBank/DDBJ databases">
        <authorList>
            <person name="Varghese N."/>
            <person name="Submissions S."/>
        </authorList>
    </citation>
    <scope>NUCLEOTIDE SEQUENCE</scope>
    <source>
        <strain evidence="3">DSM 15758</strain>
    </source>
</reference>
<sequence>MRLSNPAKPLSNPAHRARRQRDLVKFGVALLLVVGASSAMAGTGGTDFDAVWTTISDWMQGTLGRVVAGAMVLVGIVGGVVRQSIMAFATGIGGGVGLYNTPKIIESIMSATLPAANDMVTSAAPLLQIN</sequence>
<evidence type="ECO:0000313" key="3">
    <source>
        <dbReference type="EMBL" id="SCZ49009.1"/>
    </source>
</evidence>
<accession>A0A178LLG0</accession>